<dbReference type="AlphaFoldDB" id="A0A9D5JTR7"/>
<evidence type="ECO:0000313" key="3">
    <source>
        <dbReference type="Proteomes" id="UP000649604"/>
    </source>
</evidence>
<dbReference type="EMBL" id="WJJP01000177">
    <property type="protein sequence ID" value="MBD3324062.1"/>
    <property type="molecule type" value="Genomic_DNA"/>
</dbReference>
<feature type="domain" description="DUF302" evidence="1">
    <location>
        <begin position="35"/>
        <end position="97"/>
    </location>
</feature>
<dbReference type="Pfam" id="PF03625">
    <property type="entry name" value="DUF302"/>
    <property type="match status" value="1"/>
</dbReference>
<dbReference type="InterPro" id="IPR016796">
    <property type="entry name" value="UCP021774"/>
</dbReference>
<dbReference type="Gene3D" id="3.30.310.70">
    <property type="entry name" value="TT1751-like domain"/>
    <property type="match status" value="1"/>
</dbReference>
<dbReference type="PANTHER" id="PTHR38342:SF1">
    <property type="entry name" value="SLR5037 PROTEIN"/>
    <property type="match status" value="1"/>
</dbReference>
<sequence length="128" mass="14203">MTYGFSKTLSQDFDAALESVKEQLQEEGFGVLTQIPIHEKLKEKLGVDFHNYVILGACNPPSAHKALLAEENIGLMLPCNVILYEKEGKTILSVIKPTVAMSMIENPDLKGIADKIESKLQRVFDRVA</sequence>
<dbReference type="Proteomes" id="UP000649604">
    <property type="component" value="Unassembled WGS sequence"/>
</dbReference>
<reference evidence="2" key="1">
    <citation type="submission" date="2019-11" db="EMBL/GenBank/DDBJ databases">
        <title>Microbial mats filling the niche in hypersaline microbial mats.</title>
        <authorList>
            <person name="Wong H.L."/>
            <person name="Macleod F.I."/>
            <person name="White R.A. III"/>
            <person name="Burns B.P."/>
        </authorList>
    </citation>
    <scope>NUCLEOTIDE SEQUENCE</scope>
    <source>
        <strain evidence="2">Rbin_158</strain>
    </source>
</reference>
<proteinExistence type="predicted"/>
<protein>
    <submittedName>
        <fullName evidence="2">DUF302 domain-containing protein</fullName>
    </submittedName>
</protein>
<dbReference type="CDD" id="cd14797">
    <property type="entry name" value="DUF302"/>
    <property type="match status" value="1"/>
</dbReference>
<dbReference type="InterPro" id="IPR005180">
    <property type="entry name" value="DUF302"/>
</dbReference>
<dbReference type="InterPro" id="IPR035923">
    <property type="entry name" value="TT1751-like_sf"/>
</dbReference>
<accession>A0A9D5JTR7</accession>
<organism evidence="2 3">
    <name type="scientific">candidate division KSB3 bacterium</name>
    <dbReference type="NCBI Taxonomy" id="2044937"/>
    <lineage>
        <taxon>Bacteria</taxon>
        <taxon>candidate division KSB3</taxon>
    </lineage>
</organism>
<comment type="caution">
    <text evidence="2">The sequence shown here is derived from an EMBL/GenBank/DDBJ whole genome shotgun (WGS) entry which is preliminary data.</text>
</comment>
<dbReference type="PIRSF" id="PIRSF021774">
    <property type="entry name" value="UCP021774"/>
    <property type="match status" value="1"/>
</dbReference>
<evidence type="ECO:0000259" key="1">
    <source>
        <dbReference type="Pfam" id="PF03625"/>
    </source>
</evidence>
<gene>
    <name evidence="2" type="ORF">GF339_05720</name>
</gene>
<name>A0A9D5JTR7_9BACT</name>
<evidence type="ECO:0000313" key="2">
    <source>
        <dbReference type="EMBL" id="MBD3324062.1"/>
    </source>
</evidence>
<dbReference type="SUPFAM" id="SSF103247">
    <property type="entry name" value="TT1751-like"/>
    <property type="match status" value="1"/>
</dbReference>
<dbReference type="PANTHER" id="PTHR38342">
    <property type="entry name" value="SLR5037 PROTEIN"/>
    <property type="match status" value="1"/>
</dbReference>